<proteinExistence type="predicted"/>
<name>A0A2N9YD07_9GAMM</name>
<reference evidence="2" key="1">
    <citation type="submission" date="2016-12" db="EMBL/GenBank/DDBJ databases">
        <title>Complete Genome Sequence of Beggiatoa leptomitiformis D-401.</title>
        <authorList>
            <person name="Fomenkov A."/>
            <person name="Vincze T."/>
            <person name="Grabovich M."/>
            <person name="Anton B.P."/>
            <person name="Dubinina G."/>
            <person name="Orlova M."/>
            <person name="Belousova E."/>
            <person name="Roberts R.J."/>
        </authorList>
    </citation>
    <scope>NUCLEOTIDE SEQUENCE [LARGE SCALE GENOMIC DNA]</scope>
    <source>
        <strain evidence="2">D-401</strain>
    </source>
</reference>
<keyword evidence="2" id="KW-1185">Reference proteome</keyword>
<gene>
    <name evidence="1" type="ORF">BLE401_06375</name>
</gene>
<evidence type="ECO:0000313" key="2">
    <source>
        <dbReference type="Proteomes" id="UP000234271"/>
    </source>
</evidence>
<accession>A0A2N9YD07</accession>
<sequence length="120" mass="13313">MQLYLLSHDPDFINTVQTVLHQQQLQEVIHCEALPTVESEAQRWIGAESVDLSVILLTTALSAGGAGTIFFAKLARVLEIWINSKKVEVKIKEGNKLTELSGSAGHIERILKTMMDAKQE</sequence>
<dbReference type="KEGG" id="blep:AL038_17850"/>
<protein>
    <submittedName>
        <fullName evidence="1">Uncharacterized protein</fullName>
    </submittedName>
</protein>
<dbReference type="RefSeq" id="WP_062155168.1">
    <property type="nucleotide sequence ID" value="NZ_CP012373.2"/>
</dbReference>
<dbReference type="Proteomes" id="UP000234271">
    <property type="component" value="Chromosome"/>
</dbReference>
<dbReference type="EMBL" id="CP018889">
    <property type="protein sequence ID" value="AUI68362.1"/>
    <property type="molecule type" value="Genomic_DNA"/>
</dbReference>
<dbReference type="AlphaFoldDB" id="A0A2N9YD07"/>
<evidence type="ECO:0000313" key="1">
    <source>
        <dbReference type="EMBL" id="AUI68362.1"/>
    </source>
</evidence>
<organism evidence="1 2">
    <name type="scientific">Beggiatoa leptomitoformis</name>
    <dbReference type="NCBI Taxonomy" id="288004"/>
    <lineage>
        <taxon>Bacteria</taxon>
        <taxon>Pseudomonadati</taxon>
        <taxon>Pseudomonadota</taxon>
        <taxon>Gammaproteobacteria</taxon>
        <taxon>Thiotrichales</taxon>
        <taxon>Thiotrichaceae</taxon>
        <taxon>Beggiatoa</taxon>
    </lineage>
</organism>